<gene>
    <name evidence="2" type="ORF">SEA_WEASELS2_92</name>
</gene>
<keyword evidence="1" id="KW-1133">Transmembrane helix</keyword>
<feature type="transmembrane region" description="Helical" evidence="1">
    <location>
        <begin position="32"/>
        <end position="49"/>
    </location>
</feature>
<organism evidence="2 3">
    <name type="scientific">Rhodococcus phage Weasels2</name>
    <dbReference type="NCBI Taxonomy" id="1897437"/>
    <lineage>
        <taxon>Viruses</taxon>
        <taxon>Duplodnaviria</taxon>
        <taxon>Heunggongvirae</taxon>
        <taxon>Uroviricota</taxon>
        <taxon>Caudoviricetes</taxon>
        <taxon>Weaselvirus</taxon>
        <taxon>Weaselvirus weasel</taxon>
    </lineage>
</organism>
<evidence type="ECO:0000256" key="1">
    <source>
        <dbReference type="SAM" id="Phobius"/>
    </source>
</evidence>
<accession>A0A1I9SA75</accession>
<keyword evidence="3" id="KW-1185">Reference proteome</keyword>
<evidence type="ECO:0000313" key="3">
    <source>
        <dbReference type="Proteomes" id="UP000224902"/>
    </source>
</evidence>
<keyword evidence="1" id="KW-0472">Membrane</keyword>
<evidence type="ECO:0000313" key="2">
    <source>
        <dbReference type="EMBL" id="AOZ63681.1"/>
    </source>
</evidence>
<sequence>MLAILVFVAAVLVVIATSVLKTVDMSKNQKNAIATVVSVVGGAIAVVVENGGFDNFLSAGLMATILMVYGAAQLVYKFLLPESVEDKLALDVGNTVK</sequence>
<proteinExistence type="predicted"/>
<protein>
    <submittedName>
        <fullName evidence="2">Uncharacterized protein</fullName>
    </submittedName>
</protein>
<reference evidence="3" key="1">
    <citation type="submission" date="2016-08" db="EMBL/GenBank/DDBJ databases">
        <authorList>
            <person name="Seilhamer J.J."/>
        </authorList>
    </citation>
    <scope>NUCLEOTIDE SEQUENCE [LARGE SCALE GENOMIC DNA]</scope>
</reference>
<name>A0A1I9SA75_9CAUD</name>
<keyword evidence="1" id="KW-0812">Transmembrane</keyword>
<dbReference type="Proteomes" id="UP000224902">
    <property type="component" value="Segment"/>
</dbReference>
<feature type="transmembrane region" description="Helical" evidence="1">
    <location>
        <begin position="56"/>
        <end position="76"/>
    </location>
</feature>
<dbReference type="EMBL" id="KX774321">
    <property type="protein sequence ID" value="AOZ63681.1"/>
    <property type="molecule type" value="Genomic_DNA"/>
</dbReference>